<evidence type="ECO:0000256" key="7">
    <source>
        <dbReference type="ARBA" id="ARBA00023235"/>
    </source>
</evidence>
<dbReference type="GO" id="GO:0005737">
    <property type="term" value="C:cytoplasm"/>
    <property type="evidence" value="ECO:0007669"/>
    <property type="project" value="UniProtKB-SubCell"/>
</dbReference>
<evidence type="ECO:0000256" key="3">
    <source>
        <dbReference type="ARBA" id="ARBA00005464"/>
    </source>
</evidence>
<dbReference type="GO" id="GO:0003755">
    <property type="term" value="F:peptidyl-prolyl cis-trans isomerase activity"/>
    <property type="evidence" value="ECO:0007669"/>
    <property type="project" value="UniProtKB-KW"/>
</dbReference>
<evidence type="ECO:0000256" key="2">
    <source>
        <dbReference type="ARBA" id="ARBA00004496"/>
    </source>
</evidence>
<keyword evidence="6" id="KW-0143">Chaperone</keyword>
<dbReference type="Pfam" id="PF05698">
    <property type="entry name" value="Trigger_C"/>
    <property type="match status" value="1"/>
</dbReference>
<evidence type="ECO:0000259" key="10">
    <source>
        <dbReference type="PROSITE" id="PS50059"/>
    </source>
</evidence>
<evidence type="ECO:0000256" key="9">
    <source>
        <dbReference type="PROSITE-ProRule" id="PRU00277"/>
    </source>
</evidence>
<organism evidence="11 12">
    <name type="scientific">Treponema rectale</name>
    <dbReference type="NCBI Taxonomy" id="744512"/>
    <lineage>
        <taxon>Bacteria</taxon>
        <taxon>Pseudomonadati</taxon>
        <taxon>Spirochaetota</taxon>
        <taxon>Spirochaetia</taxon>
        <taxon>Spirochaetales</taxon>
        <taxon>Treponemataceae</taxon>
        <taxon>Treponema</taxon>
    </lineage>
</organism>
<comment type="subcellular location">
    <subcellularLocation>
        <location evidence="2">Cytoplasm</location>
    </subcellularLocation>
</comment>
<keyword evidence="5 9" id="KW-0697">Rotamase</keyword>
<feature type="domain" description="PPIase FKBP-type" evidence="10">
    <location>
        <begin position="50"/>
        <end position="118"/>
    </location>
</feature>
<keyword evidence="7 9" id="KW-0413">Isomerase</keyword>
<sequence>MANLFAAYTKNHLGKEAIPPVSEADIQVQLQSMLKQHVHTATKEGTASEGDIVNIDFEGFLEGVPFEGGKGEKYDLELGSHTFIPGFEEQLIGHKANDDVEVNVTFPKEYQAENLSGKAVVFKCHVHEVKSKVEMKLNDEFAAHLGLKSLEELKEAVKNDITHQRQNEADKTYLEKLLRHLVTTSTIDVTPEQVEEAKNKIVDFYTNSVARYGMTLEAYLSTMGMDKEKFMLTIQDEAANTARTDILTNYIIEKENLNANEEEINAQVQLIKNYYHLTDDKVEELIKDHKEDIKNDITKEKVAEFLLKNND</sequence>
<evidence type="ECO:0000256" key="1">
    <source>
        <dbReference type="ARBA" id="ARBA00000971"/>
    </source>
</evidence>
<dbReference type="InterPro" id="IPR005215">
    <property type="entry name" value="Trig_fac"/>
</dbReference>
<reference evidence="11 12" key="1">
    <citation type="submission" date="2018-08" db="EMBL/GenBank/DDBJ databases">
        <title>The first complete genome of Treponema rectale (CHPAT), a commensal spirochete of the bovine rectum.</title>
        <authorList>
            <person name="Staton G.J."/>
            <person name="Clegg S.R."/>
            <person name="Carter S.D."/>
            <person name="Radford A.D."/>
            <person name="Darby A."/>
            <person name="Hall N."/>
            <person name="Birtles R.J."/>
            <person name="Evans N.J."/>
        </authorList>
    </citation>
    <scope>NUCLEOTIDE SEQUENCE [LARGE SCALE GENOMIC DNA]</scope>
    <source>
        <strain evidence="11 12">CHPA</strain>
    </source>
</reference>
<evidence type="ECO:0000256" key="8">
    <source>
        <dbReference type="ARBA" id="ARBA00023306"/>
    </source>
</evidence>
<dbReference type="AlphaFoldDB" id="A0A7M1XI87"/>
<evidence type="ECO:0000256" key="4">
    <source>
        <dbReference type="ARBA" id="ARBA00022618"/>
    </source>
</evidence>
<evidence type="ECO:0000313" key="12">
    <source>
        <dbReference type="Proteomes" id="UP000593591"/>
    </source>
</evidence>
<comment type="similarity">
    <text evidence="3">Belongs to the FKBP-type PPIase family. Tig subfamily.</text>
</comment>
<dbReference type="InterPro" id="IPR037041">
    <property type="entry name" value="Trigger_fac_C_sf"/>
</dbReference>
<dbReference type="Gene3D" id="3.10.50.40">
    <property type="match status" value="1"/>
</dbReference>
<protein>
    <recommendedName>
        <fullName evidence="9">peptidylprolyl isomerase</fullName>
        <ecNumber evidence="9">5.2.1.8</ecNumber>
    </recommendedName>
</protein>
<dbReference type="Proteomes" id="UP000593591">
    <property type="component" value="Chromosome"/>
</dbReference>
<comment type="catalytic activity">
    <reaction evidence="1 9">
        <text>[protein]-peptidylproline (omega=180) = [protein]-peptidylproline (omega=0)</text>
        <dbReference type="Rhea" id="RHEA:16237"/>
        <dbReference type="Rhea" id="RHEA-COMP:10747"/>
        <dbReference type="Rhea" id="RHEA-COMP:10748"/>
        <dbReference type="ChEBI" id="CHEBI:83833"/>
        <dbReference type="ChEBI" id="CHEBI:83834"/>
        <dbReference type="EC" id="5.2.1.8"/>
    </reaction>
</comment>
<dbReference type="SUPFAM" id="SSF54534">
    <property type="entry name" value="FKBP-like"/>
    <property type="match status" value="1"/>
</dbReference>
<dbReference type="NCBIfam" id="TIGR00115">
    <property type="entry name" value="tig"/>
    <property type="match status" value="1"/>
</dbReference>
<evidence type="ECO:0000256" key="5">
    <source>
        <dbReference type="ARBA" id="ARBA00023110"/>
    </source>
</evidence>
<dbReference type="GO" id="GO:0015031">
    <property type="term" value="P:protein transport"/>
    <property type="evidence" value="ECO:0007669"/>
    <property type="project" value="InterPro"/>
</dbReference>
<dbReference type="PROSITE" id="PS50059">
    <property type="entry name" value="FKBP_PPIASE"/>
    <property type="match status" value="1"/>
</dbReference>
<dbReference type="InterPro" id="IPR008880">
    <property type="entry name" value="Trigger_fac_C"/>
</dbReference>
<accession>A0A7M1XI87</accession>
<dbReference type="InterPro" id="IPR027304">
    <property type="entry name" value="Trigger_fact/SurA_dom_sf"/>
</dbReference>
<keyword evidence="4" id="KW-0132">Cell division</keyword>
<evidence type="ECO:0000313" key="11">
    <source>
        <dbReference type="EMBL" id="QOS39017.1"/>
    </source>
</evidence>
<dbReference type="GO" id="GO:0051301">
    <property type="term" value="P:cell division"/>
    <property type="evidence" value="ECO:0007669"/>
    <property type="project" value="UniProtKB-KW"/>
</dbReference>
<gene>
    <name evidence="11" type="primary">tig</name>
    <name evidence="11" type="ORF">DYE49_00535</name>
</gene>
<evidence type="ECO:0000256" key="6">
    <source>
        <dbReference type="ARBA" id="ARBA00023186"/>
    </source>
</evidence>
<dbReference type="FunFam" id="3.10.50.40:FF:000001">
    <property type="entry name" value="Trigger factor"/>
    <property type="match status" value="1"/>
</dbReference>
<dbReference type="EC" id="5.2.1.8" evidence="9"/>
<dbReference type="EMBL" id="CP031517">
    <property type="protein sequence ID" value="QOS39017.1"/>
    <property type="molecule type" value="Genomic_DNA"/>
</dbReference>
<dbReference type="GO" id="GO:0006457">
    <property type="term" value="P:protein folding"/>
    <property type="evidence" value="ECO:0007669"/>
    <property type="project" value="InterPro"/>
</dbReference>
<name>A0A7M1XI87_9SPIR</name>
<dbReference type="InterPro" id="IPR046357">
    <property type="entry name" value="PPIase_dom_sf"/>
</dbReference>
<proteinExistence type="inferred from homology"/>
<dbReference type="Gene3D" id="1.10.3120.10">
    <property type="entry name" value="Trigger factor, C-terminal domain"/>
    <property type="match status" value="1"/>
</dbReference>
<keyword evidence="8" id="KW-0131">Cell cycle</keyword>
<dbReference type="Pfam" id="PF00254">
    <property type="entry name" value="FKBP_C"/>
    <property type="match status" value="1"/>
</dbReference>
<dbReference type="KEGG" id="trc:DYE49_00535"/>
<dbReference type="SUPFAM" id="SSF109998">
    <property type="entry name" value="Triger factor/SurA peptide-binding domain-like"/>
    <property type="match status" value="1"/>
</dbReference>
<dbReference type="InterPro" id="IPR001179">
    <property type="entry name" value="PPIase_FKBP_dom"/>
</dbReference>